<dbReference type="PANTHER" id="PTHR32246:SF69">
    <property type="entry name" value="CALCIUM-DEPENDENT LIPID-BINDING (CALB DOMAIN) FAMILY PROTEIN"/>
    <property type="match status" value="1"/>
</dbReference>
<organism evidence="2 3">
    <name type="scientific">Durio zibethinus</name>
    <name type="common">Durian</name>
    <dbReference type="NCBI Taxonomy" id="66656"/>
    <lineage>
        <taxon>Eukaryota</taxon>
        <taxon>Viridiplantae</taxon>
        <taxon>Streptophyta</taxon>
        <taxon>Embryophyta</taxon>
        <taxon>Tracheophyta</taxon>
        <taxon>Spermatophyta</taxon>
        <taxon>Magnoliopsida</taxon>
        <taxon>eudicotyledons</taxon>
        <taxon>Gunneridae</taxon>
        <taxon>Pentapetalae</taxon>
        <taxon>rosids</taxon>
        <taxon>malvids</taxon>
        <taxon>Malvales</taxon>
        <taxon>Malvaceae</taxon>
        <taxon>Helicteroideae</taxon>
        <taxon>Durio</taxon>
    </lineage>
</organism>
<accession>A0A6P5YNN2</accession>
<dbReference type="KEGG" id="dzi:111293422"/>
<dbReference type="PANTHER" id="PTHR32246">
    <property type="entry name" value="INGRESSION PROTEIN FIC1"/>
    <property type="match status" value="1"/>
</dbReference>
<gene>
    <name evidence="3" type="primary">LOC111293422</name>
</gene>
<dbReference type="Proteomes" id="UP000515121">
    <property type="component" value="Unplaced"/>
</dbReference>
<keyword evidence="2" id="KW-1185">Reference proteome</keyword>
<dbReference type="Gene3D" id="2.60.40.150">
    <property type="entry name" value="C2 domain"/>
    <property type="match status" value="1"/>
</dbReference>
<feature type="domain" description="C2" evidence="1">
    <location>
        <begin position="1"/>
        <end position="116"/>
    </location>
</feature>
<proteinExistence type="predicted"/>
<dbReference type="PROSITE" id="PS50004">
    <property type="entry name" value="C2"/>
    <property type="match status" value="1"/>
</dbReference>
<dbReference type="Pfam" id="PF00168">
    <property type="entry name" value="C2"/>
    <property type="match status" value="1"/>
</dbReference>
<protein>
    <submittedName>
        <fullName evidence="3">Uncharacterized protein LOC111293422</fullName>
    </submittedName>
</protein>
<evidence type="ECO:0000313" key="3">
    <source>
        <dbReference type="RefSeq" id="XP_022741895.1"/>
    </source>
</evidence>
<dbReference type="RefSeq" id="XP_022741895.1">
    <property type="nucleotide sequence ID" value="XM_022886160.1"/>
</dbReference>
<dbReference type="SUPFAM" id="SSF49562">
    <property type="entry name" value="C2 domain (Calcium/lipid-binding domain, CaLB)"/>
    <property type="match status" value="1"/>
</dbReference>
<dbReference type="OrthoDB" id="1909968at2759"/>
<name>A0A6P5YNN2_DURZI</name>
<dbReference type="AlphaFoldDB" id="A0A6P5YNN2"/>
<reference evidence="3" key="1">
    <citation type="submission" date="2025-08" db="UniProtKB">
        <authorList>
            <consortium name="RefSeq"/>
        </authorList>
    </citation>
    <scope>IDENTIFICATION</scope>
    <source>
        <tissue evidence="3">Fruit stalk</tissue>
    </source>
</reference>
<sequence length="134" mass="14758">METTTTDKILEINLISAQGLVESSVIPHRRMKTYAVAWVDSFTKLHTRVDRVGGKNPTWNDKFLFNVSPQFLLSKTSAVSTEIYAIGFFRDRLVVGLYSSSATPSNASACFAMKTSAFAGILNPRPSVWGFFGA</sequence>
<dbReference type="GeneID" id="111293422"/>
<dbReference type="InterPro" id="IPR035892">
    <property type="entry name" value="C2_domain_sf"/>
</dbReference>
<dbReference type="InterPro" id="IPR000008">
    <property type="entry name" value="C2_dom"/>
</dbReference>
<evidence type="ECO:0000259" key="1">
    <source>
        <dbReference type="PROSITE" id="PS50004"/>
    </source>
</evidence>
<evidence type="ECO:0000313" key="2">
    <source>
        <dbReference type="Proteomes" id="UP000515121"/>
    </source>
</evidence>